<dbReference type="Proteomes" id="UP000623678">
    <property type="component" value="Unassembled WGS sequence"/>
</dbReference>
<dbReference type="InterPro" id="IPR003593">
    <property type="entry name" value="AAA+_ATPase"/>
</dbReference>
<keyword evidence="1" id="KW-0813">Transport</keyword>
<dbReference type="InterPro" id="IPR003439">
    <property type="entry name" value="ABC_transporter-like_ATP-bd"/>
</dbReference>
<keyword evidence="2" id="KW-0547">Nucleotide-binding</keyword>
<dbReference type="CDD" id="cd03230">
    <property type="entry name" value="ABC_DR_subfamily_A"/>
    <property type="match status" value="1"/>
</dbReference>
<dbReference type="GO" id="GO:0016887">
    <property type="term" value="F:ATP hydrolysis activity"/>
    <property type="evidence" value="ECO:0007669"/>
    <property type="project" value="InterPro"/>
</dbReference>
<dbReference type="PANTHER" id="PTHR42939:SF1">
    <property type="entry name" value="ABC TRANSPORTER ATP-BINDING PROTEIN ALBC-RELATED"/>
    <property type="match status" value="1"/>
</dbReference>
<dbReference type="PANTHER" id="PTHR42939">
    <property type="entry name" value="ABC TRANSPORTER ATP-BINDING PROTEIN ALBC-RELATED"/>
    <property type="match status" value="1"/>
</dbReference>
<evidence type="ECO:0000259" key="4">
    <source>
        <dbReference type="PROSITE" id="PS50893"/>
    </source>
</evidence>
<feature type="domain" description="ABC transporter" evidence="4">
    <location>
        <begin position="2"/>
        <end position="227"/>
    </location>
</feature>
<evidence type="ECO:0000313" key="5">
    <source>
        <dbReference type="EMBL" id="MBC8584549.1"/>
    </source>
</evidence>
<accession>A0A926IG64</accession>
<dbReference type="EMBL" id="JACRTD010000002">
    <property type="protein sequence ID" value="MBC8584549.1"/>
    <property type="molecule type" value="Genomic_DNA"/>
</dbReference>
<comment type="caution">
    <text evidence="5">The sequence shown here is derived from an EMBL/GenBank/DDBJ whole genome shotgun (WGS) entry which is preliminary data.</text>
</comment>
<gene>
    <name evidence="5" type="ORF">H8705_03025</name>
</gene>
<dbReference type="InterPro" id="IPR051782">
    <property type="entry name" value="ABC_Transporter_VariousFunc"/>
</dbReference>
<dbReference type="GO" id="GO:0005524">
    <property type="term" value="F:ATP binding"/>
    <property type="evidence" value="ECO:0007669"/>
    <property type="project" value="UniProtKB-KW"/>
</dbReference>
<reference evidence="5" key="1">
    <citation type="submission" date="2020-08" db="EMBL/GenBank/DDBJ databases">
        <title>Genome public.</title>
        <authorList>
            <person name="Liu C."/>
            <person name="Sun Q."/>
        </authorList>
    </citation>
    <scope>NUCLEOTIDE SEQUENCE</scope>
    <source>
        <strain evidence="5">NSJ-64</strain>
    </source>
</reference>
<dbReference type="PROSITE" id="PS50893">
    <property type="entry name" value="ABC_TRANSPORTER_2"/>
    <property type="match status" value="1"/>
</dbReference>
<dbReference type="SMART" id="SM00382">
    <property type="entry name" value="AAA"/>
    <property type="match status" value="1"/>
</dbReference>
<dbReference type="SUPFAM" id="SSF52540">
    <property type="entry name" value="P-loop containing nucleoside triphosphate hydrolases"/>
    <property type="match status" value="1"/>
</dbReference>
<sequence>MIKATSLVKCFGDFTALSALTTEIHKGSIYGLVGSNGSGKSTFLRLIAGVYMPDGGTIEIDGQPVFENTQIKDKTFFVADDLYFLPQSNMNDMAKFYKSIYSTFSEEKYAKLCTIFPLDPRKKINTFSKGMKRQAAIIMGLASQPDLLLLDEAFDGLDPIIRGAVRKLLSDEIASRDMTVIITSHNLRELEDLCDHVGLLHKGEIMFEREIDELKLGFCKVHAAFNPMIPLEEFKKDLSIMQISATGSLINMVVRGISSEVSEYLLEKGALFAEGVPLTLEEVFIHEMEAVGYDYNNIIF</sequence>
<keyword evidence="6" id="KW-1185">Reference proteome</keyword>
<organism evidence="5 6">
    <name type="scientific">Youxingia wuxianensis</name>
    <dbReference type="NCBI Taxonomy" id="2763678"/>
    <lineage>
        <taxon>Bacteria</taxon>
        <taxon>Bacillati</taxon>
        <taxon>Bacillota</taxon>
        <taxon>Clostridia</taxon>
        <taxon>Eubacteriales</taxon>
        <taxon>Oscillospiraceae</taxon>
        <taxon>Youxingia</taxon>
    </lineage>
</organism>
<evidence type="ECO:0000313" key="6">
    <source>
        <dbReference type="Proteomes" id="UP000623678"/>
    </source>
</evidence>
<dbReference type="Pfam" id="PF00005">
    <property type="entry name" value="ABC_tran"/>
    <property type="match status" value="1"/>
</dbReference>
<protein>
    <submittedName>
        <fullName evidence="5">ABC transporter ATP-binding protein</fullName>
    </submittedName>
</protein>
<proteinExistence type="predicted"/>
<evidence type="ECO:0000256" key="2">
    <source>
        <dbReference type="ARBA" id="ARBA00022741"/>
    </source>
</evidence>
<evidence type="ECO:0000256" key="1">
    <source>
        <dbReference type="ARBA" id="ARBA00022448"/>
    </source>
</evidence>
<dbReference type="Gene3D" id="3.40.50.300">
    <property type="entry name" value="P-loop containing nucleotide triphosphate hydrolases"/>
    <property type="match status" value="1"/>
</dbReference>
<keyword evidence="3 5" id="KW-0067">ATP-binding</keyword>
<dbReference type="AlphaFoldDB" id="A0A926IG64"/>
<name>A0A926IG64_9FIRM</name>
<dbReference type="RefSeq" id="WP_262394380.1">
    <property type="nucleotide sequence ID" value="NZ_JACRTD010000002.1"/>
</dbReference>
<dbReference type="InterPro" id="IPR027417">
    <property type="entry name" value="P-loop_NTPase"/>
</dbReference>
<evidence type="ECO:0000256" key="3">
    <source>
        <dbReference type="ARBA" id="ARBA00022840"/>
    </source>
</evidence>